<organism evidence="4 5">
    <name type="scientific">Polymorphospora rubra</name>
    <dbReference type="NCBI Taxonomy" id="338584"/>
    <lineage>
        <taxon>Bacteria</taxon>
        <taxon>Bacillati</taxon>
        <taxon>Actinomycetota</taxon>
        <taxon>Actinomycetes</taxon>
        <taxon>Micromonosporales</taxon>
        <taxon>Micromonosporaceae</taxon>
        <taxon>Polymorphospora</taxon>
    </lineage>
</organism>
<feature type="domain" description="STAS" evidence="3">
    <location>
        <begin position="3"/>
        <end position="112"/>
    </location>
</feature>
<dbReference type="AlphaFoldDB" id="A0A810MVR4"/>
<dbReference type="RefSeq" id="WP_212824599.1">
    <property type="nucleotide sequence ID" value="NZ_AP023359.1"/>
</dbReference>
<dbReference type="GO" id="GO:0043856">
    <property type="term" value="F:anti-sigma factor antagonist activity"/>
    <property type="evidence" value="ECO:0007669"/>
    <property type="project" value="InterPro"/>
</dbReference>
<dbReference type="PANTHER" id="PTHR33495:SF2">
    <property type="entry name" value="ANTI-SIGMA FACTOR ANTAGONIST TM_1081-RELATED"/>
    <property type="match status" value="1"/>
</dbReference>
<reference evidence="4" key="1">
    <citation type="submission" date="2020-08" db="EMBL/GenBank/DDBJ databases">
        <title>Whole genome shotgun sequence of Polymorphospora rubra NBRC 101157.</title>
        <authorList>
            <person name="Komaki H."/>
            <person name="Tamura T."/>
        </authorList>
    </citation>
    <scope>NUCLEOTIDE SEQUENCE</scope>
    <source>
        <strain evidence="4">NBRC 101157</strain>
    </source>
</reference>
<evidence type="ECO:0000313" key="4">
    <source>
        <dbReference type="EMBL" id="BCJ65251.1"/>
    </source>
</evidence>
<protein>
    <recommendedName>
        <fullName evidence="2">Anti-sigma factor antagonist</fullName>
    </recommendedName>
</protein>
<keyword evidence="5" id="KW-1185">Reference proteome</keyword>
<dbReference type="SUPFAM" id="SSF52091">
    <property type="entry name" value="SpoIIaa-like"/>
    <property type="match status" value="1"/>
</dbReference>
<comment type="similarity">
    <text evidence="1 2">Belongs to the anti-sigma-factor antagonist family.</text>
</comment>
<gene>
    <name evidence="4" type="primary">arsI</name>
    <name evidence="4" type="ORF">Prubr_22720</name>
</gene>
<evidence type="ECO:0000259" key="3">
    <source>
        <dbReference type="PROSITE" id="PS50801"/>
    </source>
</evidence>
<sequence length="120" mass="12600">MSLTVHTEQQGNLVVVSVAGELDMATAPQLQDQITDLLDKGRNRLVFDLAEVSFCDSTGLSVFVRAKNSCDEAGGVVRLAAPQRGVLRILEVSGLVEVLQTYPTVAEAVADGSTTEPAAG</sequence>
<proteinExistence type="inferred from homology"/>
<dbReference type="Gene3D" id="3.30.750.24">
    <property type="entry name" value="STAS domain"/>
    <property type="match status" value="1"/>
</dbReference>
<evidence type="ECO:0000313" key="5">
    <source>
        <dbReference type="Proteomes" id="UP000680866"/>
    </source>
</evidence>
<dbReference type="PROSITE" id="PS50801">
    <property type="entry name" value="STAS"/>
    <property type="match status" value="1"/>
</dbReference>
<dbReference type="CDD" id="cd07043">
    <property type="entry name" value="STAS_anti-anti-sigma_factors"/>
    <property type="match status" value="1"/>
</dbReference>
<evidence type="ECO:0000256" key="1">
    <source>
        <dbReference type="ARBA" id="ARBA00009013"/>
    </source>
</evidence>
<dbReference type="KEGG" id="pry:Prubr_22720"/>
<evidence type="ECO:0000256" key="2">
    <source>
        <dbReference type="RuleBase" id="RU003749"/>
    </source>
</evidence>
<accession>A0A810MVR4</accession>
<dbReference type="InterPro" id="IPR036513">
    <property type="entry name" value="STAS_dom_sf"/>
</dbReference>
<name>A0A810MVR4_9ACTN</name>
<dbReference type="InterPro" id="IPR002645">
    <property type="entry name" value="STAS_dom"/>
</dbReference>
<dbReference type="InterPro" id="IPR003658">
    <property type="entry name" value="Anti-sigma_ant"/>
</dbReference>
<dbReference type="EMBL" id="AP023359">
    <property type="protein sequence ID" value="BCJ65251.1"/>
    <property type="molecule type" value="Genomic_DNA"/>
</dbReference>
<dbReference type="NCBIfam" id="TIGR00377">
    <property type="entry name" value="ant_ant_sig"/>
    <property type="match status" value="1"/>
</dbReference>
<dbReference type="Pfam" id="PF01740">
    <property type="entry name" value="STAS"/>
    <property type="match status" value="1"/>
</dbReference>
<dbReference type="Proteomes" id="UP000680866">
    <property type="component" value="Chromosome"/>
</dbReference>
<dbReference type="PANTHER" id="PTHR33495">
    <property type="entry name" value="ANTI-SIGMA FACTOR ANTAGONIST TM_1081-RELATED-RELATED"/>
    <property type="match status" value="1"/>
</dbReference>